<dbReference type="InterPro" id="IPR038375">
    <property type="entry name" value="NDUFAF7_sf"/>
</dbReference>
<dbReference type="eggNOG" id="COG1565">
    <property type="taxonomic scope" value="Bacteria"/>
</dbReference>
<dbReference type="GO" id="GO:0032259">
    <property type="term" value="P:methylation"/>
    <property type="evidence" value="ECO:0007669"/>
    <property type="project" value="UniProtKB-KW"/>
</dbReference>
<dbReference type="OrthoDB" id="4856867at2"/>
<comment type="caution">
    <text evidence="4">The sequence shown here is derived from an EMBL/GenBank/DDBJ whole genome shotgun (WGS) entry which is preliminary data.</text>
</comment>
<dbReference type="EMBL" id="BAGZ01000003">
    <property type="protein sequence ID" value="GAB76949.1"/>
    <property type="molecule type" value="Genomic_DNA"/>
</dbReference>
<dbReference type="GO" id="GO:0008168">
    <property type="term" value="F:methyltransferase activity"/>
    <property type="evidence" value="ECO:0007669"/>
    <property type="project" value="UniProtKB-KW"/>
</dbReference>
<evidence type="ECO:0008006" key="6">
    <source>
        <dbReference type="Google" id="ProtNLM"/>
    </source>
</evidence>
<name>K6VJP3_9MICO</name>
<dbReference type="STRING" id="100225.SAMN05421595_2085"/>
<keyword evidence="2" id="KW-0808">Transferase</keyword>
<dbReference type="Proteomes" id="UP000008495">
    <property type="component" value="Unassembled WGS sequence"/>
</dbReference>
<keyword evidence="5" id="KW-1185">Reference proteome</keyword>
<evidence type="ECO:0000313" key="5">
    <source>
        <dbReference type="Proteomes" id="UP000008495"/>
    </source>
</evidence>
<keyword evidence="1" id="KW-0489">Methyltransferase</keyword>
<dbReference type="AlphaFoldDB" id="K6VJP3"/>
<feature type="region of interest" description="Disordered" evidence="3">
    <location>
        <begin position="223"/>
        <end position="246"/>
    </location>
</feature>
<gene>
    <name evidence="4" type="ORF">AUCHE_03_01670</name>
</gene>
<sequence length="321" mass="35155">MQMVSWESAWYQALYDPERGFYRRQAPREHFTTAAQGIPGSSLLLARALATLCRRHDLDTVVDLASGRGELATALTLTAPHLQIYAVDIVERPPGLPDTITWVTTAGGPDLTGLPRIDGALTFALEWLDVIPCPIWQLDDKNVPRTVLVAPDGHETLGPGPGEPGGPTPEDLAWYHTWWPTDEQNPGSRIEIGRTRDDAWNHLLEQVPRGLALAVDYGHTADTRPRHGTLTGYRDGRQRPPAPDGLSDITAHVAVDSLTHDRLDDQRHSLHELGISANPPDPEQAATDPTAYLAGLSTSSAAARLLDPYGLGGFTWIYRRT</sequence>
<evidence type="ECO:0000256" key="2">
    <source>
        <dbReference type="ARBA" id="ARBA00022679"/>
    </source>
</evidence>
<dbReference type="Gene3D" id="3.40.50.12710">
    <property type="match status" value="1"/>
</dbReference>
<dbReference type="RefSeq" id="WP_006501700.1">
    <property type="nucleotide sequence ID" value="NZ_BAGZ01000003.1"/>
</dbReference>
<proteinExistence type="predicted"/>
<dbReference type="Pfam" id="PF02636">
    <property type="entry name" value="Methyltransf_28"/>
    <property type="match status" value="1"/>
</dbReference>
<dbReference type="InterPro" id="IPR003788">
    <property type="entry name" value="NDUFAF7"/>
</dbReference>
<evidence type="ECO:0000256" key="1">
    <source>
        <dbReference type="ARBA" id="ARBA00022603"/>
    </source>
</evidence>
<organism evidence="4 5">
    <name type="scientific">Austwickia chelonae NBRC 105200</name>
    <dbReference type="NCBI Taxonomy" id="1184607"/>
    <lineage>
        <taxon>Bacteria</taxon>
        <taxon>Bacillati</taxon>
        <taxon>Actinomycetota</taxon>
        <taxon>Actinomycetes</taxon>
        <taxon>Micrococcales</taxon>
        <taxon>Dermatophilaceae</taxon>
        <taxon>Austwickia</taxon>
    </lineage>
</organism>
<dbReference type="InterPro" id="IPR029063">
    <property type="entry name" value="SAM-dependent_MTases_sf"/>
</dbReference>
<reference evidence="4 5" key="1">
    <citation type="submission" date="2012-08" db="EMBL/GenBank/DDBJ databases">
        <title>Whole genome shotgun sequence of Austwickia chelonae NBRC 105200.</title>
        <authorList>
            <person name="Yoshida I."/>
            <person name="Hosoyama A."/>
            <person name="Tsuchikane K."/>
            <person name="Katsumata H."/>
            <person name="Ando Y."/>
            <person name="Ohji S."/>
            <person name="Hamada M."/>
            <person name="Tamura T."/>
            <person name="Yamazoe A."/>
            <person name="Yamazaki S."/>
            <person name="Fujita N."/>
        </authorList>
    </citation>
    <scope>NUCLEOTIDE SEQUENCE [LARGE SCALE GENOMIC DNA]</scope>
    <source>
        <strain evidence="4 5">NBRC 105200</strain>
    </source>
</reference>
<evidence type="ECO:0000313" key="4">
    <source>
        <dbReference type="EMBL" id="GAB76949.1"/>
    </source>
</evidence>
<evidence type="ECO:0000256" key="3">
    <source>
        <dbReference type="SAM" id="MobiDB-lite"/>
    </source>
</evidence>
<protein>
    <recommendedName>
        <fullName evidence="6">SAM-dependent methyltransferase</fullName>
    </recommendedName>
</protein>
<dbReference type="SUPFAM" id="SSF53335">
    <property type="entry name" value="S-adenosyl-L-methionine-dependent methyltransferases"/>
    <property type="match status" value="1"/>
</dbReference>
<accession>K6VJP3</accession>